<dbReference type="Pfam" id="PF10517">
    <property type="entry name" value="DM13"/>
    <property type="match status" value="2"/>
</dbReference>
<comment type="caution">
    <text evidence="6">The sequence shown here is derived from an EMBL/GenBank/DDBJ whole genome shotgun (WGS) entry which is preliminary data.</text>
</comment>
<keyword evidence="3" id="KW-0812">Transmembrane</keyword>
<dbReference type="PROSITE" id="PS51549">
    <property type="entry name" value="DM13"/>
    <property type="match status" value="2"/>
</dbReference>
<dbReference type="Pfam" id="PF25489">
    <property type="entry name" value="At5g54830"/>
    <property type="match status" value="1"/>
</dbReference>
<dbReference type="InterPro" id="IPR052126">
    <property type="entry name" value="Spindle_Org/Thrombomodulin"/>
</dbReference>
<feature type="domain" description="DOMON" evidence="4">
    <location>
        <begin position="364"/>
        <end position="496"/>
    </location>
</feature>
<dbReference type="SMART" id="SM00664">
    <property type="entry name" value="DoH"/>
    <property type="match status" value="1"/>
</dbReference>
<keyword evidence="3" id="KW-0472">Membrane</keyword>
<dbReference type="CDD" id="cd09631">
    <property type="entry name" value="DOMON_DOH"/>
    <property type="match status" value="1"/>
</dbReference>
<evidence type="ECO:0000256" key="3">
    <source>
        <dbReference type="SAM" id="Phobius"/>
    </source>
</evidence>
<proteinExistence type="predicted"/>
<evidence type="ECO:0000256" key="2">
    <source>
        <dbReference type="SAM" id="MobiDB-lite"/>
    </source>
</evidence>
<feature type="compositionally biased region" description="Basic and acidic residues" evidence="2">
    <location>
        <begin position="1128"/>
        <end position="1166"/>
    </location>
</feature>
<name>A0AAV2AB14_9ARAC</name>
<gene>
    <name evidence="6" type="ORF">LARSCL_LOCUS10867</name>
</gene>
<sequence>MQVILLQRSLIRVPLFKHSLGRHGDRLDATHGDRSHLWESSLEFNRQRSILVYRMKLQTEMNICMGNYDPKKADSSEYKMKRFEKKNSKKMRGDVLAVFGRNLGAPYFGSEIGAFKTFAHDVVGRMYAVDDRTLYIKGFSYDGQGPDAYFWAGSTAKPDATGFIIPDEKGKKVPLAEYRNKDILLRLPAGKTLRNIKWIAVWCRKFSANFGEVTIPTGLVIPRPIEIGRIPTLEHGVSSGPVLVVDTQTLLVPDFTYDGLGPGLAWDNSLTWALKTMLPTGGYREVQDSIQGVYDLQMKMAVVITLPPEYTIYDFDWFGVWCEEARVDFGSVRLAQDLVVPPSPRTLGIELEYKLNCEVLRDDLGYEIRWIMDGEDIVMQLVARLEPNEYMSFGLSKNDTKSQMEKADAIVAWIDKRGKGHAQDYYLGSKEQCVGRRGSCPDSKFPDATESVTLLNAARVNGYTMITIKRPQVGVDQLYDQHVYSDGPQAVIWAVGPLNDKNEVSYHGILRSEGDVYIDFARSPQWNCPQPADYETESEFVPAPTTTTTTPAPVRKPTKRKPTTPVYKRKPQPVGSRYSSRSSDVRSSESKVDSSWNVPPIVCPSDKTFRAQIGPAGGKEGFQAITGLVGWGIAWYVNGILIPELTLERGQTYTFVVEGGNDSENPARTHPFYITDDPEGGFEHKTQAEKRKVKIFAGASVDRRGKYTPTAKGRLCEWKLPQDMRSTDFETFDEFQQNLELKCERGKPARFTFKPDKNTPDLLYYQCYTHRHLGWKIHVVDSCDGLRHAASIQHVKNVTYNSLASDFKRGGEKKKLFSEEEVQFPRNDGIPLILEEDSDPEPVSQREIQHTSEVYKATTSSAKSSMYFKVPTPPQDKKVYFVTTLRPKIESKYNSPRPPKVVTMETFQLKDVIPSIRQRGNYPSHRTIADQNGRHVQQKYQPQFSEIKNTLQWWNDPSKSQVSPTPIPRDVRQKVTVHQRLTPENVPQRYPSQRPQGGHQKVISLVVNSGSNKFQTQGSSPRHTFALVNGDSKNLVPLLVVQPKQSTGHRNDGPRHIQRIKGGNEYIAAASQKVVQHAYPSNGSVQFETRKVPLVPVVVENNGNNFYSLQKVLSLLNNGGVIHTRGTRSADHHPDHHGDDHNNDHGHDHENHDHSHKEMDHKEKSSQKSFASSISASFSVFLVVCISQIFLKRT</sequence>
<feature type="region of interest" description="Disordered" evidence="2">
    <location>
        <begin position="529"/>
        <end position="593"/>
    </location>
</feature>
<feature type="domain" description="DM13" evidence="5">
    <location>
        <begin position="109"/>
        <end position="216"/>
    </location>
</feature>
<dbReference type="InterPro" id="IPR019545">
    <property type="entry name" value="DM13_domain"/>
</dbReference>
<dbReference type="PROSITE" id="PS50836">
    <property type="entry name" value="DOMON"/>
    <property type="match status" value="1"/>
</dbReference>
<evidence type="ECO:0000313" key="6">
    <source>
        <dbReference type="EMBL" id="CAL1280275.1"/>
    </source>
</evidence>
<evidence type="ECO:0000259" key="5">
    <source>
        <dbReference type="PROSITE" id="PS51549"/>
    </source>
</evidence>
<keyword evidence="7" id="KW-1185">Reference proteome</keyword>
<keyword evidence="3" id="KW-1133">Transmembrane helix</keyword>
<feature type="compositionally biased region" description="Basic and acidic residues" evidence="2">
    <location>
        <begin position="583"/>
        <end position="592"/>
    </location>
</feature>
<evidence type="ECO:0000259" key="4">
    <source>
        <dbReference type="PROSITE" id="PS50836"/>
    </source>
</evidence>
<dbReference type="PANTHER" id="PTHR24036">
    <property type="entry name" value="SKELETOR-RELATED"/>
    <property type="match status" value="1"/>
</dbReference>
<evidence type="ECO:0008006" key="8">
    <source>
        <dbReference type="Google" id="ProtNLM"/>
    </source>
</evidence>
<dbReference type="InterPro" id="IPR045266">
    <property type="entry name" value="DOH_DOMON"/>
</dbReference>
<dbReference type="SMART" id="SM00686">
    <property type="entry name" value="DM13"/>
    <property type="match status" value="2"/>
</dbReference>
<feature type="compositionally biased region" description="Low complexity" evidence="2">
    <location>
        <begin position="541"/>
        <end position="555"/>
    </location>
</feature>
<dbReference type="InterPro" id="IPR005018">
    <property type="entry name" value="DOMON_domain"/>
</dbReference>
<dbReference type="Pfam" id="PF03351">
    <property type="entry name" value="DOMON"/>
    <property type="match status" value="1"/>
</dbReference>
<dbReference type="EMBL" id="CAXIEN010000129">
    <property type="protein sequence ID" value="CAL1280275.1"/>
    <property type="molecule type" value="Genomic_DNA"/>
</dbReference>
<dbReference type="Proteomes" id="UP001497382">
    <property type="component" value="Unassembled WGS sequence"/>
</dbReference>
<feature type="transmembrane region" description="Helical" evidence="3">
    <location>
        <begin position="1170"/>
        <end position="1191"/>
    </location>
</feature>
<dbReference type="AlphaFoldDB" id="A0AAV2AB14"/>
<evidence type="ECO:0000313" key="7">
    <source>
        <dbReference type="Proteomes" id="UP001497382"/>
    </source>
</evidence>
<accession>A0AAV2AB14</accession>
<feature type="domain" description="DM13" evidence="5">
    <location>
        <begin position="228"/>
        <end position="335"/>
    </location>
</feature>
<feature type="region of interest" description="Disordered" evidence="2">
    <location>
        <begin position="1124"/>
        <end position="1168"/>
    </location>
</feature>
<evidence type="ECO:0000256" key="1">
    <source>
        <dbReference type="ARBA" id="ARBA00022737"/>
    </source>
</evidence>
<reference evidence="6 7" key="1">
    <citation type="submission" date="2024-04" db="EMBL/GenBank/DDBJ databases">
        <authorList>
            <person name="Rising A."/>
            <person name="Reimegard J."/>
            <person name="Sonavane S."/>
            <person name="Akerstrom W."/>
            <person name="Nylinder S."/>
            <person name="Hedman E."/>
            <person name="Kallberg Y."/>
        </authorList>
    </citation>
    <scope>NUCLEOTIDE SEQUENCE [LARGE SCALE GENOMIC DNA]</scope>
</reference>
<keyword evidence="1" id="KW-0677">Repeat</keyword>
<organism evidence="6 7">
    <name type="scientific">Larinioides sclopetarius</name>
    <dbReference type="NCBI Taxonomy" id="280406"/>
    <lineage>
        <taxon>Eukaryota</taxon>
        <taxon>Metazoa</taxon>
        <taxon>Ecdysozoa</taxon>
        <taxon>Arthropoda</taxon>
        <taxon>Chelicerata</taxon>
        <taxon>Arachnida</taxon>
        <taxon>Araneae</taxon>
        <taxon>Araneomorphae</taxon>
        <taxon>Entelegynae</taxon>
        <taxon>Araneoidea</taxon>
        <taxon>Araneidae</taxon>
        <taxon>Larinioides</taxon>
    </lineage>
</organism>
<feature type="compositionally biased region" description="Basic residues" evidence="2">
    <location>
        <begin position="556"/>
        <end position="571"/>
    </location>
</feature>
<dbReference type="InterPro" id="IPR057443">
    <property type="entry name" value="At5g54830-like"/>
</dbReference>
<dbReference type="PANTHER" id="PTHR24036:SF13">
    <property type="entry name" value="PROTEIN SKELETOR, ISOFORMS D_E"/>
    <property type="match status" value="1"/>
</dbReference>
<protein>
    <recommendedName>
        <fullName evidence="8">Protein Skeletor</fullName>
    </recommendedName>
</protein>